<gene>
    <name evidence="1" type="ORF">I4F81_012487</name>
</gene>
<organism evidence="1 2">
    <name type="scientific">Pyropia yezoensis</name>
    <name type="common">Susabi-nori</name>
    <name type="synonym">Porphyra yezoensis</name>
    <dbReference type="NCBI Taxonomy" id="2788"/>
    <lineage>
        <taxon>Eukaryota</taxon>
        <taxon>Rhodophyta</taxon>
        <taxon>Bangiophyceae</taxon>
        <taxon>Bangiales</taxon>
        <taxon>Bangiaceae</taxon>
        <taxon>Pyropia</taxon>
    </lineage>
</organism>
<dbReference type="Proteomes" id="UP000798662">
    <property type="component" value="Chromosome 3"/>
</dbReference>
<proteinExistence type="predicted"/>
<accession>A0ACC3CJC5</accession>
<evidence type="ECO:0000313" key="2">
    <source>
        <dbReference type="Proteomes" id="UP000798662"/>
    </source>
</evidence>
<dbReference type="EMBL" id="CM020620">
    <property type="protein sequence ID" value="KAK1870024.1"/>
    <property type="molecule type" value="Genomic_DNA"/>
</dbReference>
<sequence length="2072" mass="207337">MPRRVVDKDRPIRGMRLRPPPPPDGVVAGSGGPYGSLAILPSVDLASPRTRSRANGLPVGIELLSTVASGQHAPGASAVAATAAGGPPRLRDRGRRPSANGAGRWGAGAEGGAESGAPADPYGEPSGASTDGEDSSDDDADAAGGPAVEGWEGGSDTADLAKMVAADAAYAQQLAAQDGAPSWRTTRRRAKQGVPLPGGVATPGGRGADGDGHFPALPGVHSPLAEQTPSPGGRKASRRHHASRAALPAADENYSAGSADDDSGGDIDVSDGDSDGDASVEFQARGITPPGTRRSLPRRARSAGRRASSEGGHEDDDDGGSGGGGSGGRSMRRSHRPAKRPRPRDEQSPPSRVATRLRRAPPPPPPPPPPSSAERRRQRAAKRHLQEACANPGQPSSANDWGAAGGGISPPATTAEGHSDGGGEDVQNNDDGAPTGELAAAAQAVASLVPDMDADGSDAALCDEGDEDSAYVAPGVVGSSGLTASPRPRRALRRKQQGDSAPTPGAPVANDHGGAASGDGGDESEIGEDASPKVRRPRRQRKERASRAMEAAARAMEAVTDGVQEGRRLRSRDVSRAAAPVRGPPAAAPPGRPSTRRERPRRSHRRSSPPPVASPTGNARHGRRPGGRRSGKAGGKSGGRRASPPGTFDLVSDASPGSSSSSSEDGHDAGGPAFLPSSSSSSSSPSPDSSSDSSSAGAVLADRRGGGSAAAAAGRARRSGLRGATGATATGAGLGLGAGALDFLSRPMGVTGGDARRPPTSRYARRKERADARAGGGNVGGSAADGAAARAGGGKRHPAIEPVAVDPSLDWSSIGGLESHIRSLKEMVFLPLLYPEVFAKFHMTPPKGVLFYGPPGTGKTLCARALAASCGNVRVEGGESAVASTAAAAAATAATMAAAAAVGGVAGVSTTAPSVALAGTEAAAGSPGATAANPSTTNAASGGAQPPMLLGPEASGLMPGTVGPTASGAMTSLPPSSARMAMNIQPSGEAAGAAAVGTDGAAPAPTGSAPAPDAAALPAPNGYLSGTLPDVLGSKSLVHSAGIAAAAAHSHILASSGSQLAGAAGASPGAAASGGAGPIAAATAAGTAAAAVAASAAPPARPRVAFFMRNGADCLSKWVGEAERQLRATFAAAEAHQPSIIFFDEIDGLAPVRSSRQDQIHASIVSTLLGLMDGLDARGQIVVIGATNRVDAIDPALRRPGRFDRELVFTLPNLPARRTILGIHTRSWVPPPDPALLDAVAERAVGYCGADLRALCSEAALRSVRRRYPQIYDSSAKLAIDVAALSVRARDFSAAMSTLVPASHRAARTYARPLPARLAALLARPLEEAVGILRHVFPQGFAAGALSAATQAGPGAASGRSGGMPRSRRRGSIGSRRREGSGGGSIVGHSSDSGSESTSGDDAGGGCWASDSDGSAAGPAGAVALGGHTPEVDLLDRPTLRPRLLVGGAVGLGQADLGPALLYVLEGCPVHSIDLTSLTSDPSARSGEEALASAVREACRAAPSVLYIPHLELWWETASASLIACLHVTLRDIPASLPLLVLGTTDVPVMNVPEDFRRHFPDLLCLEPPEQEARAAHFEPLLAAAAAVPPSAGRRQRRRARGPPPPLPLAVEPPPLPAVSAAAAAAAATAAVQARRRDDEAALRVLRMEMRTLLERLLSDKKLKPYWRPVDPSVAPDYFDIIKRPVDLSLIAANVDRGRYPTVLAMIADFDQMVRNALKYNPPHTEEGAVLIRRANAIVDIVHAWADSLNPALVERCNAVVAARVAAASATAAAALAAASPSAAEGSANGAGAPAGANSGDGGKAARPGSAAAAHPAGEAVTSKPLSPANGEAPMDIEQPPRAADAVGGVGSGECNVGGGVDGRALSLAVGGGPASKATFTLVGSGRRSDDDDEEEEEEVLETGRVVAASVGGSAAAAPPPQNVPPVAAGAIPLAAASPATAPVVPPANGGADRNGDGVGGGPPSPPAGIPADPALVDATRSRVVAVTAGYSVDGLEALHVKLAVALRRRRHQRRRALVVARLGEVVEESVAAVAAAATAAAAEEQPLGEGDSRGGARAWDARYAEGGGGDA</sequence>
<protein>
    <submittedName>
        <fullName evidence="1">Uncharacterized protein</fullName>
    </submittedName>
</protein>
<evidence type="ECO:0000313" key="1">
    <source>
        <dbReference type="EMBL" id="KAK1870024.1"/>
    </source>
</evidence>
<comment type="caution">
    <text evidence="1">The sequence shown here is derived from an EMBL/GenBank/DDBJ whole genome shotgun (WGS) entry which is preliminary data.</text>
</comment>
<name>A0ACC3CJC5_PYRYE</name>
<keyword evidence="2" id="KW-1185">Reference proteome</keyword>
<reference evidence="1" key="1">
    <citation type="submission" date="2019-11" db="EMBL/GenBank/DDBJ databases">
        <title>Nori genome reveals adaptations in red seaweeds to the harsh intertidal environment.</title>
        <authorList>
            <person name="Wang D."/>
            <person name="Mao Y."/>
        </authorList>
    </citation>
    <scope>NUCLEOTIDE SEQUENCE</scope>
    <source>
        <tissue evidence="1">Gametophyte</tissue>
    </source>
</reference>